<dbReference type="AlphaFoldDB" id="A0A9W8YQ60"/>
<dbReference type="EMBL" id="JAPEVB010000004">
    <property type="protein sequence ID" value="KAJ4390008.1"/>
    <property type="molecule type" value="Genomic_DNA"/>
</dbReference>
<comment type="caution">
    <text evidence="2">The sequence shown here is derived from an EMBL/GenBank/DDBJ whole genome shotgun (WGS) entry which is preliminary data.</text>
</comment>
<dbReference type="Gene3D" id="3.40.630.30">
    <property type="match status" value="1"/>
</dbReference>
<evidence type="ECO:0000313" key="3">
    <source>
        <dbReference type="Proteomes" id="UP001140453"/>
    </source>
</evidence>
<dbReference type="PANTHER" id="PTHR34815:SF4">
    <property type="entry name" value="N-ACETYLTRANSFERASE DOMAIN-CONTAINING PROTEIN"/>
    <property type="match status" value="1"/>
</dbReference>
<reference evidence="2" key="1">
    <citation type="submission" date="2022-10" db="EMBL/GenBank/DDBJ databases">
        <title>Tapping the CABI collections for fungal endophytes: first genome assemblies for Collariella, Neodidymelliopsis, Ascochyta clinopodiicola, Didymella pomorum, Didymosphaeria variabile, Neocosmospora piperis and Neocucurbitaria cava.</title>
        <authorList>
            <person name="Hill R."/>
        </authorList>
    </citation>
    <scope>NUCLEOTIDE SEQUENCE</scope>
    <source>
        <strain evidence="2">IMI 355082</strain>
    </source>
</reference>
<name>A0A9W8YQ60_9PEZI</name>
<protein>
    <recommendedName>
        <fullName evidence="1">LYC1 C-terminal domain-containing protein</fullName>
    </recommendedName>
</protein>
<keyword evidence="3" id="KW-1185">Reference proteome</keyword>
<feature type="domain" description="LYC1 C-terminal" evidence="1">
    <location>
        <begin position="192"/>
        <end position="403"/>
    </location>
</feature>
<dbReference type="InterPro" id="IPR016181">
    <property type="entry name" value="Acyl_CoA_acyltransferase"/>
</dbReference>
<proteinExistence type="predicted"/>
<evidence type="ECO:0000259" key="1">
    <source>
        <dbReference type="Pfam" id="PF22998"/>
    </source>
</evidence>
<evidence type="ECO:0000313" key="2">
    <source>
        <dbReference type="EMBL" id="KAJ4390008.1"/>
    </source>
</evidence>
<accession>A0A9W8YQ60</accession>
<dbReference type="PANTHER" id="PTHR34815">
    <property type="entry name" value="LYSINE ACETYLTRANSFERASE"/>
    <property type="match status" value="1"/>
</dbReference>
<dbReference type="Pfam" id="PF22998">
    <property type="entry name" value="GNAT_LYC1-like"/>
    <property type="match status" value="1"/>
</dbReference>
<dbReference type="SUPFAM" id="SSF55729">
    <property type="entry name" value="Acyl-CoA N-acyltransferases (Nat)"/>
    <property type="match status" value="1"/>
</dbReference>
<dbReference type="InterPro" id="IPR055100">
    <property type="entry name" value="GNAT_LYC1-like"/>
</dbReference>
<dbReference type="Proteomes" id="UP001140453">
    <property type="component" value="Unassembled WGS sequence"/>
</dbReference>
<dbReference type="InterPro" id="IPR053013">
    <property type="entry name" value="LAT"/>
</dbReference>
<organism evidence="2 3">
    <name type="scientific">Gnomoniopsis smithogilvyi</name>
    <dbReference type="NCBI Taxonomy" id="1191159"/>
    <lineage>
        <taxon>Eukaryota</taxon>
        <taxon>Fungi</taxon>
        <taxon>Dikarya</taxon>
        <taxon>Ascomycota</taxon>
        <taxon>Pezizomycotina</taxon>
        <taxon>Sordariomycetes</taxon>
        <taxon>Sordariomycetidae</taxon>
        <taxon>Diaporthales</taxon>
        <taxon>Gnomoniaceae</taxon>
        <taxon>Gnomoniopsis</taxon>
    </lineage>
</organism>
<dbReference type="OrthoDB" id="2020070at2759"/>
<sequence length="403" mass="45372">MGSTLHLPPADSPDLVLAESTKAELQHVWALHHPMWGPALTLENYLNREQFLMTVPLAKNGGVTHWILTDRNGTPDKRPIYASCESLRKRAIASRKGPDGQVVLQEGIAHGIASVFTNPTYRGKGYASRMMADLGPKLKEWSEGRKEPKDGDEDTVITRSLFSVLYSDIGKTFYAKNGWAAFESSHLCFKPAEADAPRHTPAANVKLLGYHDLAVLCNVDERTLRTTMEHRAKLLPTNGKKVCAALMPELDQFLWHMMREDFMTKHIFGKTPTIRGASFGEPGKRIWAVWTRGYYGGLEKKEGNTFHILRVVVEDEDNATEGYVAEGFKEIILLAQQEARQWLSFDIQMWNPSPLLKSAAAKSGLEYELIDREKDSIASLMWYGEEESTEAVDWVANEKFGWC</sequence>
<gene>
    <name evidence="2" type="ORF">N0V93_007481</name>
</gene>